<dbReference type="Gene3D" id="2.60.120.260">
    <property type="entry name" value="Galactose-binding domain-like"/>
    <property type="match status" value="1"/>
</dbReference>
<dbReference type="InterPro" id="IPR011330">
    <property type="entry name" value="Glyco_hydro/deAcase_b/a-brl"/>
</dbReference>
<evidence type="ECO:0000256" key="1">
    <source>
        <dbReference type="SAM" id="SignalP"/>
    </source>
</evidence>
<organism evidence="3 4">
    <name type="scientific">Terrimicrobium sacchariphilum</name>
    <dbReference type="NCBI Taxonomy" id="690879"/>
    <lineage>
        <taxon>Bacteria</taxon>
        <taxon>Pseudomonadati</taxon>
        <taxon>Verrucomicrobiota</taxon>
        <taxon>Terrimicrobiia</taxon>
        <taxon>Terrimicrobiales</taxon>
        <taxon>Terrimicrobiaceae</taxon>
        <taxon>Terrimicrobium</taxon>
    </lineage>
</organism>
<dbReference type="InterPro" id="IPR008979">
    <property type="entry name" value="Galactose-bd-like_sf"/>
</dbReference>
<dbReference type="OrthoDB" id="193920at2"/>
<comment type="caution">
    <text evidence="3">The sequence shown here is derived from an EMBL/GenBank/DDBJ whole genome shotgun (WGS) entry which is preliminary data.</text>
</comment>
<dbReference type="Pfam" id="PF01522">
    <property type="entry name" value="Polysacc_deac_1"/>
    <property type="match status" value="1"/>
</dbReference>
<protein>
    <submittedName>
        <fullName evidence="3">Peptidoglycan/xylan/chitin deacetylase, PgdA/CDA1 family</fullName>
    </submittedName>
</protein>
<dbReference type="Gene3D" id="3.20.20.370">
    <property type="entry name" value="Glycoside hydrolase/deacetylase"/>
    <property type="match status" value="1"/>
</dbReference>
<dbReference type="RefSeq" id="WP_075079804.1">
    <property type="nucleotide sequence ID" value="NZ_BDCO01000002.1"/>
</dbReference>
<evidence type="ECO:0000313" key="3">
    <source>
        <dbReference type="EMBL" id="GAT34143.1"/>
    </source>
</evidence>
<dbReference type="InParanoid" id="A0A146GA53"/>
<dbReference type="EMBL" id="BDCO01000002">
    <property type="protein sequence ID" value="GAT34143.1"/>
    <property type="molecule type" value="Genomic_DNA"/>
</dbReference>
<dbReference type="InterPro" id="IPR002509">
    <property type="entry name" value="NODB_dom"/>
</dbReference>
<dbReference type="SUPFAM" id="SSF88713">
    <property type="entry name" value="Glycoside hydrolase/deacetylase"/>
    <property type="match status" value="1"/>
</dbReference>
<name>A0A146GA53_TERSA</name>
<reference evidence="4" key="1">
    <citation type="journal article" date="2017" name="Genome Announc.">
        <title>Draft Genome Sequence of Terrimicrobium sacchariphilum NM-5T, a Facultative Anaerobic Soil Bacterium of the Class Spartobacteria.</title>
        <authorList>
            <person name="Qiu Y.L."/>
            <person name="Tourlousse D.M."/>
            <person name="Matsuura N."/>
            <person name="Ohashi A."/>
            <person name="Sekiguchi Y."/>
        </authorList>
    </citation>
    <scope>NUCLEOTIDE SEQUENCE [LARGE SCALE GENOMIC DNA]</scope>
    <source>
        <strain evidence="4">NM-5</strain>
    </source>
</reference>
<feature type="domain" description="NodB homology" evidence="2">
    <location>
        <begin position="205"/>
        <end position="342"/>
    </location>
</feature>
<keyword evidence="1" id="KW-0732">Signal</keyword>
<dbReference type="GO" id="GO:0005975">
    <property type="term" value="P:carbohydrate metabolic process"/>
    <property type="evidence" value="ECO:0007669"/>
    <property type="project" value="InterPro"/>
</dbReference>
<dbReference type="Proteomes" id="UP000076023">
    <property type="component" value="Unassembled WGS sequence"/>
</dbReference>
<evidence type="ECO:0000313" key="4">
    <source>
        <dbReference type="Proteomes" id="UP000076023"/>
    </source>
</evidence>
<gene>
    <name evidence="3" type="ORF">TSACC_22567</name>
</gene>
<dbReference type="AlphaFoldDB" id="A0A146GA53"/>
<feature type="chain" id="PRO_5007524592" evidence="1">
    <location>
        <begin position="21"/>
        <end position="455"/>
    </location>
</feature>
<proteinExistence type="predicted"/>
<feature type="signal peptide" evidence="1">
    <location>
        <begin position="1"/>
        <end position="20"/>
    </location>
</feature>
<sequence length="455" mass="49818">MIRFLSRFVVGLALVSCAMAMPLQNPGFENGLEGWILLERDLPDQMTSVATDAAREGSAGLRVEDTNKQAGSSLVSQPMPASPGLTYKLAFYARAKGANKGAVYLRFYDSSQKIIDPQNLPNVAISKAGDWENYTLDAVAPAGTAAIAIWIHSWSGATGTIEFDDFSLEEVGGSGASTSSASVPVASVVPASKPSEPTAVITREKPAMIVLKLDDLKVSGGGRLPTEWQRVLDILKVRNIKASFGIICDSLAKADPSVIQWIKDAHQSGLVEFWFHGLNHDVRTENGVQMAEFKGRPYDEQKRRFEESESLVREKLGFTLVTFGPPGGGTVGSFDEATIRVMNDVPEMKVWLYPQPLDEAGRQVVAGGKVVILDREWPVNIEQPLFVPNAEKLERGYAKYPQRAYFVLQGHPTHWKDEGFVQFEKILDFLQQQNAVFVTPTECAAAVEQKTAQAN</sequence>
<evidence type="ECO:0000259" key="2">
    <source>
        <dbReference type="Pfam" id="PF01522"/>
    </source>
</evidence>
<dbReference type="STRING" id="690879.TSACC_22567"/>
<accession>A0A146GA53</accession>
<keyword evidence="4" id="KW-1185">Reference proteome</keyword>
<dbReference type="SUPFAM" id="SSF49785">
    <property type="entry name" value="Galactose-binding domain-like"/>
    <property type="match status" value="1"/>
</dbReference>